<dbReference type="PROSITE" id="PS50043">
    <property type="entry name" value="HTH_LUXR_2"/>
    <property type="match status" value="1"/>
</dbReference>
<evidence type="ECO:0000313" key="6">
    <source>
        <dbReference type="EMBL" id="KYF48605.1"/>
    </source>
</evidence>
<dbReference type="SUPFAM" id="SSF46894">
    <property type="entry name" value="C-terminal effector domain of the bipartite response regulators"/>
    <property type="match status" value="1"/>
</dbReference>
<dbReference type="GO" id="GO:0003677">
    <property type="term" value="F:DNA binding"/>
    <property type="evidence" value="ECO:0007669"/>
    <property type="project" value="UniProtKB-KW"/>
</dbReference>
<dbReference type="PANTHER" id="PTHR43214">
    <property type="entry name" value="TWO-COMPONENT RESPONSE REGULATOR"/>
    <property type="match status" value="1"/>
</dbReference>
<dbReference type="AlphaFoldDB" id="A0A150P0Z1"/>
<dbReference type="InterPro" id="IPR000792">
    <property type="entry name" value="Tscrpt_reg_LuxR_C"/>
</dbReference>
<dbReference type="CDD" id="cd06170">
    <property type="entry name" value="LuxR_C_like"/>
    <property type="match status" value="1"/>
</dbReference>
<evidence type="ECO:0000259" key="5">
    <source>
        <dbReference type="PROSITE" id="PS50110"/>
    </source>
</evidence>
<protein>
    <submittedName>
        <fullName evidence="6">Two-component system response regulator</fullName>
    </submittedName>
</protein>
<sequence length="212" mass="22938">MNILLVDDQHVVREGLAHALASQPGVSEVVQAGSRREALSAPELHRCQVAVVELCLADHSGIELIRELKGLAELRLVVLSMHRDEFRVAEAMRAGADGYLSKQSRLADLVEALRTVVRGRTAVSPDVSAAMVRALQRRDAASRGDMVASLSDRERQVLRLLAMGRSAKEVAAQLSISVKTVETHRARLCAKVATHSVADLTRLAVRSGLVEA</sequence>
<proteinExistence type="predicted"/>
<dbReference type="PANTHER" id="PTHR43214:SF43">
    <property type="entry name" value="TWO-COMPONENT RESPONSE REGULATOR"/>
    <property type="match status" value="1"/>
</dbReference>
<dbReference type="EMBL" id="JELY01003479">
    <property type="protein sequence ID" value="KYF48605.1"/>
    <property type="molecule type" value="Genomic_DNA"/>
</dbReference>
<dbReference type="Gene3D" id="3.40.50.2300">
    <property type="match status" value="1"/>
</dbReference>
<dbReference type="Pfam" id="PF00196">
    <property type="entry name" value="GerE"/>
    <property type="match status" value="1"/>
</dbReference>
<dbReference type="InterPro" id="IPR001789">
    <property type="entry name" value="Sig_transdc_resp-reg_receiver"/>
</dbReference>
<dbReference type="CDD" id="cd17535">
    <property type="entry name" value="REC_NarL-like"/>
    <property type="match status" value="1"/>
</dbReference>
<comment type="caution">
    <text evidence="6">The sequence shown here is derived from an EMBL/GenBank/DDBJ whole genome shotgun (WGS) entry which is preliminary data.</text>
</comment>
<name>A0A150P0Z1_SORCE</name>
<organism evidence="6 7">
    <name type="scientific">Sorangium cellulosum</name>
    <name type="common">Polyangium cellulosum</name>
    <dbReference type="NCBI Taxonomy" id="56"/>
    <lineage>
        <taxon>Bacteria</taxon>
        <taxon>Pseudomonadati</taxon>
        <taxon>Myxococcota</taxon>
        <taxon>Polyangia</taxon>
        <taxon>Polyangiales</taxon>
        <taxon>Polyangiaceae</taxon>
        <taxon>Sorangium</taxon>
    </lineage>
</organism>
<keyword evidence="2" id="KW-0238">DNA-binding</keyword>
<dbReference type="InterPro" id="IPR058245">
    <property type="entry name" value="NreC/VraR/RcsB-like_REC"/>
</dbReference>
<evidence type="ECO:0000313" key="7">
    <source>
        <dbReference type="Proteomes" id="UP000075420"/>
    </source>
</evidence>
<keyword evidence="1" id="KW-0597">Phosphoprotein</keyword>
<dbReference type="SUPFAM" id="SSF52172">
    <property type="entry name" value="CheY-like"/>
    <property type="match status" value="1"/>
</dbReference>
<dbReference type="PROSITE" id="PS50110">
    <property type="entry name" value="RESPONSE_REGULATORY"/>
    <property type="match status" value="1"/>
</dbReference>
<dbReference type="InterPro" id="IPR016032">
    <property type="entry name" value="Sig_transdc_resp-reg_C-effctor"/>
</dbReference>
<reference evidence="6 7" key="1">
    <citation type="submission" date="2014-02" db="EMBL/GenBank/DDBJ databases">
        <title>The small core and large imbalanced accessory genome model reveals a collaborative survival strategy of Sorangium cellulosum strains in nature.</title>
        <authorList>
            <person name="Han K."/>
            <person name="Peng R."/>
            <person name="Blom J."/>
            <person name="Li Y.-Z."/>
        </authorList>
    </citation>
    <scope>NUCLEOTIDE SEQUENCE [LARGE SCALE GENOMIC DNA]</scope>
    <source>
        <strain evidence="6 7">So0157-25</strain>
    </source>
</reference>
<evidence type="ECO:0000256" key="3">
    <source>
        <dbReference type="PROSITE-ProRule" id="PRU00169"/>
    </source>
</evidence>
<feature type="domain" description="HTH luxR-type" evidence="4">
    <location>
        <begin position="143"/>
        <end position="208"/>
    </location>
</feature>
<evidence type="ECO:0000259" key="4">
    <source>
        <dbReference type="PROSITE" id="PS50043"/>
    </source>
</evidence>
<dbReference type="InterPro" id="IPR011006">
    <property type="entry name" value="CheY-like_superfamily"/>
</dbReference>
<dbReference type="SMART" id="SM00421">
    <property type="entry name" value="HTH_LUXR"/>
    <property type="match status" value="1"/>
</dbReference>
<dbReference type="Pfam" id="PF00072">
    <property type="entry name" value="Response_reg"/>
    <property type="match status" value="1"/>
</dbReference>
<dbReference type="InterPro" id="IPR039420">
    <property type="entry name" value="WalR-like"/>
</dbReference>
<dbReference type="PRINTS" id="PR00038">
    <property type="entry name" value="HTHLUXR"/>
</dbReference>
<dbReference type="PROSITE" id="PS00622">
    <property type="entry name" value="HTH_LUXR_1"/>
    <property type="match status" value="1"/>
</dbReference>
<gene>
    <name evidence="6" type="ORF">BE08_18330</name>
</gene>
<comment type="caution">
    <text evidence="3">Lacks conserved residue(s) required for the propagation of feature annotation.</text>
</comment>
<dbReference type="SMART" id="SM00448">
    <property type="entry name" value="REC"/>
    <property type="match status" value="1"/>
</dbReference>
<accession>A0A150P0Z1</accession>
<feature type="domain" description="Response regulatory" evidence="5">
    <location>
        <begin position="2"/>
        <end position="117"/>
    </location>
</feature>
<evidence type="ECO:0000256" key="1">
    <source>
        <dbReference type="ARBA" id="ARBA00022553"/>
    </source>
</evidence>
<dbReference type="Proteomes" id="UP000075420">
    <property type="component" value="Unassembled WGS sequence"/>
</dbReference>
<dbReference type="GO" id="GO:0006355">
    <property type="term" value="P:regulation of DNA-templated transcription"/>
    <property type="evidence" value="ECO:0007669"/>
    <property type="project" value="InterPro"/>
</dbReference>
<dbReference type="GO" id="GO:0000160">
    <property type="term" value="P:phosphorelay signal transduction system"/>
    <property type="evidence" value="ECO:0007669"/>
    <property type="project" value="InterPro"/>
</dbReference>
<evidence type="ECO:0000256" key="2">
    <source>
        <dbReference type="ARBA" id="ARBA00023125"/>
    </source>
</evidence>